<keyword evidence="2" id="KW-0732">Signal</keyword>
<evidence type="ECO:0000313" key="3">
    <source>
        <dbReference type="EMBL" id="MBA9063182.1"/>
    </source>
</evidence>
<dbReference type="RefSeq" id="WP_182592111.1">
    <property type="nucleotide sequence ID" value="NZ_JACJIM010000003.1"/>
</dbReference>
<feature type="chain" id="PRO_5047209022" description="Lysozyme inhibitor LprI N-terminal domain-containing protein" evidence="2">
    <location>
        <begin position="19"/>
        <end position="127"/>
    </location>
</feature>
<protein>
    <recommendedName>
        <fullName evidence="5">Lysozyme inhibitor LprI N-terminal domain-containing protein</fullName>
    </recommendedName>
</protein>
<feature type="region of interest" description="Disordered" evidence="1">
    <location>
        <begin position="107"/>
        <end position="127"/>
    </location>
</feature>
<evidence type="ECO:0000313" key="4">
    <source>
        <dbReference type="Proteomes" id="UP000565455"/>
    </source>
</evidence>
<evidence type="ECO:0008006" key="5">
    <source>
        <dbReference type="Google" id="ProtNLM"/>
    </source>
</evidence>
<feature type="signal peptide" evidence="2">
    <location>
        <begin position="1"/>
        <end position="18"/>
    </location>
</feature>
<reference evidence="3 4" key="1">
    <citation type="submission" date="2020-08" db="EMBL/GenBank/DDBJ databases">
        <title>Genomic Encyclopedia of Type Strains, Phase IV (KMG-IV): sequencing the most valuable type-strain genomes for metagenomic binning, comparative biology and taxonomic classification.</title>
        <authorList>
            <person name="Goeker M."/>
        </authorList>
    </citation>
    <scope>NUCLEOTIDE SEQUENCE [LARGE SCALE GENOMIC DNA]</scope>
    <source>
        <strain evidence="3 4">DSM 5686</strain>
    </source>
</reference>
<dbReference type="Proteomes" id="UP000565455">
    <property type="component" value="Unassembled WGS sequence"/>
</dbReference>
<dbReference type="EMBL" id="JACJIM010000003">
    <property type="protein sequence ID" value="MBA9063182.1"/>
    <property type="molecule type" value="Genomic_DNA"/>
</dbReference>
<keyword evidence="4" id="KW-1185">Reference proteome</keyword>
<dbReference type="GeneID" id="96604266"/>
<accession>A0ABR6DAR7</accession>
<name>A0ABR6DAR7_9HYPH</name>
<proteinExistence type="predicted"/>
<organism evidence="3 4">
    <name type="scientific">Methylobacterium fujisawaense</name>
    <dbReference type="NCBI Taxonomy" id="107400"/>
    <lineage>
        <taxon>Bacteria</taxon>
        <taxon>Pseudomonadati</taxon>
        <taxon>Pseudomonadota</taxon>
        <taxon>Alphaproteobacteria</taxon>
        <taxon>Hyphomicrobiales</taxon>
        <taxon>Methylobacteriaceae</taxon>
        <taxon>Methylobacterium</taxon>
    </lineage>
</organism>
<evidence type="ECO:0000256" key="1">
    <source>
        <dbReference type="SAM" id="MobiDB-lite"/>
    </source>
</evidence>
<sequence length="127" mass="14441">MRTTLALAVIVLAGTAVAEPIPKFDVDKICRSAFRRSAVGSKDDQAVYERCMTKAQEAYDSVKGMWPQLYPDEQERCARAGTGTNPVGSYDSIAYCAKWALLEHKDGEKEREDEMRARQIQRKEFRY</sequence>
<evidence type="ECO:0000256" key="2">
    <source>
        <dbReference type="SAM" id="SignalP"/>
    </source>
</evidence>
<gene>
    <name evidence="3" type="ORF">GGQ91_002570</name>
</gene>
<comment type="caution">
    <text evidence="3">The sequence shown here is derived from an EMBL/GenBank/DDBJ whole genome shotgun (WGS) entry which is preliminary data.</text>
</comment>